<gene>
    <name evidence="1" type="ORF">DFR28_101248</name>
</gene>
<sequence>MKTTADVKDKYQSLISTLKRERDELNVKVHLASMEVRDEWKGVEEKWEHLQSKGRQLGQATDESAHELGDAVSILGSELKETYKRLKRAL</sequence>
<dbReference type="OrthoDB" id="6197894at2"/>
<dbReference type="Proteomes" id="UP000253083">
    <property type="component" value="Unassembled WGS sequence"/>
</dbReference>
<protein>
    <submittedName>
        <fullName evidence="1">Uncharacterized protein</fullName>
    </submittedName>
</protein>
<comment type="caution">
    <text evidence="1">The sequence shown here is derived from an EMBL/GenBank/DDBJ whole genome shotgun (WGS) entry which is preliminary data.</text>
</comment>
<organism evidence="1 2">
    <name type="scientific">Arenicella xantha</name>
    <dbReference type="NCBI Taxonomy" id="644221"/>
    <lineage>
        <taxon>Bacteria</taxon>
        <taxon>Pseudomonadati</taxon>
        <taxon>Pseudomonadota</taxon>
        <taxon>Gammaproteobacteria</taxon>
        <taxon>Arenicellales</taxon>
        <taxon>Arenicellaceae</taxon>
        <taxon>Arenicella</taxon>
    </lineage>
</organism>
<accession>A0A395JMI7</accession>
<evidence type="ECO:0000313" key="2">
    <source>
        <dbReference type="Proteomes" id="UP000253083"/>
    </source>
</evidence>
<reference evidence="1 2" key="1">
    <citation type="submission" date="2018-06" db="EMBL/GenBank/DDBJ databases">
        <title>Genomic Encyclopedia of Type Strains, Phase IV (KMG-IV): sequencing the most valuable type-strain genomes for metagenomic binning, comparative biology and taxonomic classification.</title>
        <authorList>
            <person name="Goeker M."/>
        </authorList>
    </citation>
    <scope>NUCLEOTIDE SEQUENCE [LARGE SCALE GENOMIC DNA]</scope>
    <source>
        <strain evidence="1 2">DSM 24032</strain>
    </source>
</reference>
<dbReference type="InParanoid" id="A0A395JMI7"/>
<proteinExistence type="predicted"/>
<evidence type="ECO:0000313" key="1">
    <source>
        <dbReference type="EMBL" id="RBP52864.1"/>
    </source>
</evidence>
<dbReference type="EMBL" id="QNRT01000001">
    <property type="protein sequence ID" value="RBP52864.1"/>
    <property type="molecule type" value="Genomic_DNA"/>
</dbReference>
<name>A0A395JMI7_9GAMM</name>
<dbReference type="AlphaFoldDB" id="A0A395JMI7"/>
<keyword evidence="2" id="KW-1185">Reference proteome</keyword>
<dbReference type="RefSeq" id="WP_113952478.1">
    <property type="nucleotide sequence ID" value="NZ_QNRT01000001.1"/>
</dbReference>